<dbReference type="InterPro" id="IPR004107">
    <property type="entry name" value="Integrase_SAM-like_N"/>
</dbReference>
<proteinExistence type="inferred from homology"/>
<comment type="similarity">
    <text evidence="1">Belongs to the 'phage' integrase family.</text>
</comment>
<evidence type="ECO:0000313" key="9">
    <source>
        <dbReference type="Proteomes" id="UP000528457"/>
    </source>
</evidence>
<dbReference type="AlphaFoldDB" id="A0A7X0JSH8"/>
<dbReference type="Proteomes" id="UP000528457">
    <property type="component" value="Unassembled WGS sequence"/>
</dbReference>
<keyword evidence="9" id="KW-1185">Reference proteome</keyword>
<evidence type="ECO:0000256" key="1">
    <source>
        <dbReference type="ARBA" id="ARBA00008857"/>
    </source>
</evidence>
<reference evidence="8 9" key="1">
    <citation type="submission" date="2020-08" db="EMBL/GenBank/DDBJ databases">
        <title>Genomic Encyclopedia of Type Strains, Phase IV (KMG-IV): sequencing the most valuable type-strain genomes for metagenomic binning, comparative biology and taxonomic classification.</title>
        <authorList>
            <person name="Goeker M."/>
        </authorList>
    </citation>
    <scope>NUCLEOTIDE SEQUENCE [LARGE SCALE GENOMIC DNA]</scope>
    <source>
        <strain evidence="8 9">DSM 22368</strain>
    </source>
</reference>
<dbReference type="GO" id="GO:0006310">
    <property type="term" value="P:DNA recombination"/>
    <property type="evidence" value="ECO:0007669"/>
    <property type="project" value="UniProtKB-KW"/>
</dbReference>
<dbReference type="PANTHER" id="PTHR30629:SF2">
    <property type="entry name" value="PROPHAGE INTEGRASE INTS-RELATED"/>
    <property type="match status" value="1"/>
</dbReference>
<comment type="caution">
    <text evidence="8">The sequence shown here is derived from an EMBL/GenBank/DDBJ whole genome shotgun (WGS) entry which is preliminary data.</text>
</comment>
<evidence type="ECO:0000256" key="4">
    <source>
        <dbReference type="ARBA" id="ARBA00023172"/>
    </source>
</evidence>
<gene>
    <name evidence="8" type="ORF">HNR48_001317</name>
</gene>
<dbReference type="PROSITE" id="PS51900">
    <property type="entry name" value="CB"/>
    <property type="match status" value="1"/>
</dbReference>
<dbReference type="InParanoid" id="A0A7X0JSH8"/>
<dbReference type="InterPro" id="IPR011010">
    <property type="entry name" value="DNA_brk_join_enz"/>
</dbReference>
<keyword evidence="3 5" id="KW-0238">DNA-binding</keyword>
<dbReference type="Gene3D" id="1.10.443.10">
    <property type="entry name" value="Intergrase catalytic core"/>
    <property type="match status" value="1"/>
</dbReference>
<dbReference type="InterPro" id="IPR002104">
    <property type="entry name" value="Integrase_catalytic"/>
</dbReference>
<dbReference type="EMBL" id="JACHHT010000001">
    <property type="protein sequence ID" value="MBB6521039.1"/>
    <property type="molecule type" value="Genomic_DNA"/>
</dbReference>
<evidence type="ECO:0000313" key="8">
    <source>
        <dbReference type="EMBL" id="MBB6521039.1"/>
    </source>
</evidence>
<protein>
    <submittedName>
        <fullName evidence="8">Integrase</fullName>
    </submittedName>
</protein>
<dbReference type="InterPro" id="IPR013762">
    <property type="entry name" value="Integrase-like_cat_sf"/>
</dbReference>
<dbReference type="Pfam" id="PF12167">
    <property type="entry name" value="Arm-DNA-bind_2"/>
    <property type="match status" value="1"/>
</dbReference>
<dbReference type="Pfam" id="PF00589">
    <property type="entry name" value="Phage_integrase"/>
    <property type="match status" value="1"/>
</dbReference>
<sequence>MDQHRGSRTMGGTRSEKLSRGVRIRIYSSGKESIEIQFQYKGVTCKEVLSGLNARRKNDQRYAINLKAEVENLIERGTFLYSDYFPNSKRAAIFGEAKSDDTIKSLLTDWLIDIERTHPQSTYRCYRKSCQAHLIPHFGHIKARELSAQQIRDWIRNRSGTLKSIRNDLTPLRAVLDQALNDDIIERNPLDKIKVSKLVSRSQSKSNYKVDPFTQQEIDRVLRAAKENDPRVANFLQFAFFTGLRTSELFGLQWKDIDFKNGVAHIQRAVVERELKETKTQAGNRFVILLPSALEAINDQKRYQSEGNGFVFVRPQYKGRFIDYEHLERLWKNVLERSAVRYRNPYQTRHTYASQLLSGGENPLFVAEQMGHKTTEMIMRHYGRWVEQSPDEKRHVFVSKFGQ</sequence>
<dbReference type="FunCoup" id="A0A7X0JSH8">
    <property type="interactions" value="85"/>
</dbReference>
<dbReference type="InterPro" id="IPR050808">
    <property type="entry name" value="Phage_Integrase"/>
</dbReference>
<evidence type="ECO:0000256" key="2">
    <source>
        <dbReference type="ARBA" id="ARBA00022908"/>
    </source>
</evidence>
<dbReference type="PANTHER" id="PTHR30629">
    <property type="entry name" value="PROPHAGE INTEGRASE"/>
    <property type="match status" value="1"/>
</dbReference>
<keyword evidence="4" id="KW-0233">DNA recombination</keyword>
<dbReference type="Pfam" id="PF14659">
    <property type="entry name" value="Phage_int_SAM_3"/>
    <property type="match status" value="1"/>
</dbReference>
<keyword evidence="2" id="KW-0229">DNA integration</keyword>
<feature type="domain" description="Tyr recombinase" evidence="6">
    <location>
        <begin position="208"/>
        <end position="398"/>
    </location>
</feature>
<evidence type="ECO:0000259" key="7">
    <source>
        <dbReference type="PROSITE" id="PS51900"/>
    </source>
</evidence>
<dbReference type="GO" id="GO:0015074">
    <property type="term" value="P:DNA integration"/>
    <property type="evidence" value="ECO:0007669"/>
    <property type="project" value="UniProtKB-KW"/>
</dbReference>
<evidence type="ECO:0000256" key="3">
    <source>
        <dbReference type="ARBA" id="ARBA00023125"/>
    </source>
</evidence>
<organism evidence="8 9">
    <name type="scientific">Pseudoteredinibacter isoporae</name>
    <dbReference type="NCBI Taxonomy" id="570281"/>
    <lineage>
        <taxon>Bacteria</taxon>
        <taxon>Pseudomonadati</taxon>
        <taxon>Pseudomonadota</taxon>
        <taxon>Gammaproteobacteria</taxon>
        <taxon>Cellvibrionales</taxon>
        <taxon>Cellvibrionaceae</taxon>
        <taxon>Pseudoteredinibacter</taxon>
    </lineage>
</organism>
<evidence type="ECO:0000259" key="6">
    <source>
        <dbReference type="PROSITE" id="PS51898"/>
    </source>
</evidence>
<feature type="domain" description="Core-binding (CB)" evidence="7">
    <location>
        <begin position="101"/>
        <end position="180"/>
    </location>
</feature>
<dbReference type="GO" id="GO:0003677">
    <property type="term" value="F:DNA binding"/>
    <property type="evidence" value="ECO:0007669"/>
    <property type="project" value="UniProtKB-UniRule"/>
</dbReference>
<dbReference type="InterPro" id="IPR010998">
    <property type="entry name" value="Integrase_recombinase_N"/>
</dbReference>
<dbReference type="PROSITE" id="PS51898">
    <property type="entry name" value="TYR_RECOMBINASE"/>
    <property type="match status" value="1"/>
</dbReference>
<dbReference type="Gene3D" id="1.10.150.130">
    <property type="match status" value="1"/>
</dbReference>
<dbReference type="SUPFAM" id="SSF56349">
    <property type="entry name" value="DNA breaking-rejoining enzymes"/>
    <property type="match status" value="1"/>
</dbReference>
<name>A0A7X0JSH8_9GAMM</name>
<accession>A0A7X0JSH8</accession>
<dbReference type="InterPro" id="IPR022000">
    <property type="entry name" value="Min27-like_integrase_DNA_bind"/>
</dbReference>
<dbReference type="CDD" id="cd01189">
    <property type="entry name" value="INT_ICEBs1_C_like"/>
    <property type="match status" value="1"/>
</dbReference>
<dbReference type="InterPro" id="IPR044068">
    <property type="entry name" value="CB"/>
</dbReference>
<evidence type="ECO:0000256" key="5">
    <source>
        <dbReference type="PROSITE-ProRule" id="PRU01248"/>
    </source>
</evidence>